<dbReference type="InterPro" id="IPR012338">
    <property type="entry name" value="Beta-lactam/transpept-like"/>
</dbReference>
<dbReference type="EMBL" id="JAUSQZ010000001">
    <property type="protein sequence ID" value="MDP9830437.1"/>
    <property type="molecule type" value="Genomic_DNA"/>
</dbReference>
<dbReference type="Gene3D" id="3.40.710.10">
    <property type="entry name" value="DD-peptidase/beta-lactamase superfamily"/>
    <property type="match status" value="1"/>
</dbReference>
<dbReference type="SUPFAM" id="SSF56601">
    <property type="entry name" value="beta-lactamase/transpeptidase-like"/>
    <property type="match status" value="1"/>
</dbReference>
<feature type="signal peptide" evidence="3">
    <location>
        <begin position="1"/>
        <end position="22"/>
    </location>
</feature>
<keyword evidence="2" id="KW-0472">Membrane</keyword>
<name>A0ABT9PCJ6_9ACTN</name>
<dbReference type="RefSeq" id="WP_307249507.1">
    <property type="nucleotide sequence ID" value="NZ_JAUSQZ010000001.1"/>
</dbReference>
<dbReference type="InterPro" id="IPR050491">
    <property type="entry name" value="AmpC-like"/>
</dbReference>
<feature type="transmembrane region" description="Helical" evidence="2">
    <location>
        <begin position="373"/>
        <end position="396"/>
    </location>
</feature>
<dbReference type="InterPro" id="IPR001466">
    <property type="entry name" value="Beta-lactam-related"/>
</dbReference>
<reference evidence="5 6" key="1">
    <citation type="submission" date="2023-07" db="EMBL/GenBank/DDBJ databases">
        <title>Sequencing the genomes of 1000 actinobacteria strains.</title>
        <authorList>
            <person name="Klenk H.-P."/>
        </authorList>
    </citation>
    <scope>NUCLEOTIDE SEQUENCE [LARGE SCALE GENOMIC DNA]</scope>
    <source>
        <strain evidence="5 6">DSM 44388</strain>
    </source>
</reference>
<keyword evidence="6" id="KW-1185">Reference proteome</keyword>
<evidence type="ECO:0000256" key="2">
    <source>
        <dbReference type="SAM" id="Phobius"/>
    </source>
</evidence>
<evidence type="ECO:0000256" key="3">
    <source>
        <dbReference type="SAM" id="SignalP"/>
    </source>
</evidence>
<dbReference type="PANTHER" id="PTHR46825:SF9">
    <property type="entry name" value="BETA-LACTAMASE-RELATED DOMAIN-CONTAINING PROTEIN"/>
    <property type="match status" value="1"/>
</dbReference>
<feature type="chain" id="PRO_5046706953" evidence="3">
    <location>
        <begin position="23"/>
        <end position="516"/>
    </location>
</feature>
<feature type="transmembrane region" description="Helical" evidence="2">
    <location>
        <begin position="408"/>
        <end position="425"/>
    </location>
</feature>
<dbReference type="Pfam" id="PF00144">
    <property type="entry name" value="Beta-lactamase"/>
    <property type="match status" value="1"/>
</dbReference>
<gene>
    <name evidence="5" type="ORF">J2S57_006186</name>
</gene>
<comment type="caution">
    <text evidence="5">The sequence shown here is derived from an EMBL/GenBank/DDBJ whole genome shotgun (WGS) entry which is preliminary data.</text>
</comment>
<dbReference type="PANTHER" id="PTHR46825">
    <property type="entry name" value="D-ALANYL-D-ALANINE-CARBOXYPEPTIDASE/ENDOPEPTIDASE AMPH"/>
    <property type="match status" value="1"/>
</dbReference>
<sequence length="516" mass="53524">MAILLRVLLTLLLLTLSTTAAAFAPEPAHRPTAGPAPGPARLDSFVRERLHDTGVPGATYAIVGTNGVEHSASFGTDGDGRPVTTATPFLWGSVSKPVTATLVVLLARDGLLDLDDPVGRHIPSFAKDPARRAITIRQLLTHTSGLPQGLQLTDHYGENRSPAAVTGQIARLDLGPHVHAYSSLNYVVLAAVVESVTGQPMGDALARRLLSPAGMRSVPADPREAEQVLPPGHRFVAGHARAFGSRVDPATRAAGYLVGTLDDLSAFARTQLTGGAVLTDAERATLHREAVDGYALGWRTTTVPGTDEPMVWHGGAAPGYQAAVLLLPGRDQAVVLLQNAYSPFKDATLMDTSMGIAALLAGSQPPVHGTDPLYPGVLAGLVALALILLGAATRVVVHLVHHRPARPLTTALTVTALGLTGAGLHRFPGLLGVSWGQVPLWAPDIAALLDVCAVLLVTLAGLMLARLMLTRLALTRVRLTPSGAAGSSPGRPPGAPRGPRDAAAERVPGSSPGTPH</sequence>
<evidence type="ECO:0000259" key="4">
    <source>
        <dbReference type="Pfam" id="PF00144"/>
    </source>
</evidence>
<evidence type="ECO:0000313" key="6">
    <source>
        <dbReference type="Proteomes" id="UP001235712"/>
    </source>
</evidence>
<proteinExistence type="predicted"/>
<evidence type="ECO:0000313" key="5">
    <source>
        <dbReference type="EMBL" id="MDP9830437.1"/>
    </source>
</evidence>
<feature type="domain" description="Beta-lactamase-related" evidence="4">
    <location>
        <begin position="42"/>
        <end position="355"/>
    </location>
</feature>
<keyword evidence="2" id="KW-0812">Transmembrane</keyword>
<feature type="transmembrane region" description="Helical" evidence="2">
    <location>
        <begin position="445"/>
        <end position="469"/>
    </location>
</feature>
<accession>A0ABT9PCJ6</accession>
<protein>
    <submittedName>
        <fullName evidence="5">CubicO group peptidase (Beta-lactamase class C family)</fullName>
    </submittedName>
</protein>
<dbReference type="Proteomes" id="UP001235712">
    <property type="component" value="Unassembled WGS sequence"/>
</dbReference>
<organism evidence="5 6">
    <name type="scientific">Kineosporia succinea</name>
    <dbReference type="NCBI Taxonomy" id="84632"/>
    <lineage>
        <taxon>Bacteria</taxon>
        <taxon>Bacillati</taxon>
        <taxon>Actinomycetota</taxon>
        <taxon>Actinomycetes</taxon>
        <taxon>Kineosporiales</taxon>
        <taxon>Kineosporiaceae</taxon>
        <taxon>Kineosporia</taxon>
    </lineage>
</organism>
<evidence type="ECO:0000256" key="1">
    <source>
        <dbReference type="SAM" id="MobiDB-lite"/>
    </source>
</evidence>
<feature type="region of interest" description="Disordered" evidence="1">
    <location>
        <begin position="481"/>
        <end position="516"/>
    </location>
</feature>
<keyword evidence="2" id="KW-1133">Transmembrane helix</keyword>
<keyword evidence="3" id="KW-0732">Signal</keyword>